<proteinExistence type="predicted"/>
<keyword evidence="4" id="KW-1185">Reference proteome</keyword>
<protein>
    <submittedName>
        <fullName evidence="3">Glycosyltransferase family 4 protein</fullName>
    </submittedName>
</protein>
<evidence type="ECO:0000259" key="2">
    <source>
        <dbReference type="Pfam" id="PF00534"/>
    </source>
</evidence>
<dbReference type="InterPro" id="IPR001296">
    <property type="entry name" value="Glyco_trans_1"/>
</dbReference>
<gene>
    <name evidence="3" type="ORF">RT717_19985</name>
</gene>
<feature type="domain" description="Glycosyl transferase family 1" evidence="2">
    <location>
        <begin position="200"/>
        <end position="359"/>
    </location>
</feature>
<dbReference type="EMBL" id="CP136051">
    <property type="protein sequence ID" value="WOK05364.1"/>
    <property type="molecule type" value="Genomic_DNA"/>
</dbReference>
<evidence type="ECO:0000313" key="4">
    <source>
        <dbReference type="Proteomes" id="UP001302349"/>
    </source>
</evidence>
<organism evidence="3 4">
    <name type="scientific">Imperialibacter roseus</name>
    <dbReference type="NCBI Taxonomy" id="1324217"/>
    <lineage>
        <taxon>Bacteria</taxon>
        <taxon>Pseudomonadati</taxon>
        <taxon>Bacteroidota</taxon>
        <taxon>Cytophagia</taxon>
        <taxon>Cytophagales</taxon>
        <taxon>Flammeovirgaceae</taxon>
        <taxon>Imperialibacter</taxon>
    </lineage>
</organism>
<dbReference type="PANTHER" id="PTHR46401">
    <property type="entry name" value="GLYCOSYLTRANSFERASE WBBK-RELATED"/>
    <property type="match status" value="1"/>
</dbReference>
<dbReference type="RefSeq" id="WP_317488124.1">
    <property type="nucleotide sequence ID" value="NZ_CP136051.1"/>
</dbReference>
<dbReference type="PANTHER" id="PTHR46401:SF2">
    <property type="entry name" value="GLYCOSYLTRANSFERASE WBBK-RELATED"/>
    <property type="match status" value="1"/>
</dbReference>
<evidence type="ECO:0000256" key="1">
    <source>
        <dbReference type="ARBA" id="ARBA00022679"/>
    </source>
</evidence>
<evidence type="ECO:0000313" key="3">
    <source>
        <dbReference type="EMBL" id="WOK05364.1"/>
    </source>
</evidence>
<dbReference type="SUPFAM" id="SSF53756">
    <property type="entry name" value="UDP-Glycosyltransferase/glycogen phosphorylase"/>
    <property type="match status" value="1"/>
</dbReference>
<keyword evidence="1" id="KW-0808">Transferase</keyword>
<reference evidence="3 4" key="1">
    <citation type="journal article" date="2023" name="Microbiol. Resour. Announc.">
        <title>Complete Genome Sequence of Imperialibacter roseus strain P4T.</title>
        <authorList>
            <person name="Tizabi D.R."/>
            <person name="Bachvaroff T."/>
            <person name="Hill R.T."/>
        </authorList>
    </citation>
    <scope>NUCLEOTIDE SEQUENCE [LARGE SCALE GENOMIC DNA]</scope>
    <source>
        <strain evidence="3 4">P4T</strain>
    </source>
</reference>
<accession>A0ABZ0ILJ7</accession>
<dbReference type="Proteomes" id="UP001302349">
    <property type="component" value="Chromosome"/>
</dbReference>
<dbReference type="Pfam" id="PF00534">
    <property type="entry name" value="Glycos_transf_1"/>
    <property type="match status" value="1"/>
</dbReference>
<name>A0ABZ0ILJ7_9BACT</name>
<dbReference type="CDD" id="cd03794">
    <property type="entry name" value="GT4_WbuB-like"/>
    <property type="match status" value="1"/>
</dbReference>
<dbReference type="Gene3D" id="3.40.50.2000">
    <property type="entry name" value="Glycogen Phosphorylase B"/>
    <property type="match status" value="2"/>
</dbReference>
<sequence length="382" mass="43876">MSKTSPNKDIVFINQSVGYLMIDIIHAFSKDYERIILITGEVIQRNRPLPPNVVIRKVAKYKRSSTIMRFWSWTQSFLKSCWYLLHYSRKAPVFAVSNPPFNVFLSLIFRNKFTYLIYDIYPEAFVEFNYLKKDSFLVRIWQWMNKRSFERATGIFTLTQGMKEVLEKYTEDDKIKVVPIWTDNDFLKPVEKNANPFIEQHDWHNKFIVLYSGNLGKSHPIDDLMKAAQLTTVESILFVIIGDGERKEYLEDLILSHSLTNCQLLPWQAVDVLPYSLGSADIAIVVQGKDASKLAIPSKTYNYLSVGAPIIGIASEDSELCKLIEENNVGYCFTGGDASGLSNFILSLYQDPELRMEISARCLELSKLYSPSNANNFVKYAI</sequence>